<dbReference type="PANTHER" id="PTHR30619:SF7">
    <property type="entry name" value="BETA-LACTAMASE DOMAIN PROTEIN"/>
    <property type="match status" value="1"/>
</dbReference>
<gene>
    <name evidence="2" type="ORF">MCOL2_07037</name>
</gene>
<dbReference type="Proteomes" id="UP000019241">
    <property type="component" value="Unassembled WGS sequence"/>
</dbReference>
<accession>W7DPT6</accession>
<dbReference type="InterPro" id="IPR036866">
    <property type="entry name" value="RibonucZ/Hydroxyglut_hydro"/>
</dbReference>
<comment type="caution">
    <text evidence="2">The sequence shown here is derived from an EMBL/GenBank/DDBJ whole genome shotgun (WGS) entry which is preliminary data.</text>
</comment>
<organism evidence="2 3">
    <name type="scientific">Listeria fleischmannii FSL S10-1203</name>
    <dbReference type="NCBI Taxonomy" id="1265822"/>
    <lineage>
        <taxon>Bacteria</taxon>
        <taxon>Bacillati</taxon>
        <taxon>Bacillota</taxon>
        <taxon>Bacilli</taxon>
        <taxon>Bacillales</taxon>
        <taxon>Listeriaceae</taxon>
        <taxon>Listeria</taxon>
    </lineage>
</organism>
<reference evidence="2 3" key="1">
    <citation type="submission" date="2012-12" db="EMBL/GenBank/DDBJ databases">
        <title>Novel taxa of Listeriaceae from agricultural environments in the United States.</title>
        <authorList>
            <person name="den Bakker H.C."/>
            <person name="Allred A."/>
            <person name="Warchocki S."/>
            <person name="Wright E.M."/>
            <person name="Burrell A."/>
            <person name="Nightingale K.K."/>
            <person name="Kephart D."/>
            <person name="Wiedmann M."/>
        </authorList>
    </citation>
    <scope>NUCLEOTIDE SEQUENCE [LARGE SCALE GENOMIC DNA]</scope>
    <source>
        <strain evidence="2 3">FSL S10-1203</strain>
    </source>
</reference>
<dbReference type="PANTHER" id="PTHR30619">
    <property type="entry name" value="DNA INTERNALIZATION/COMPETENCE PROTEIN COMEC/REC2"/>
    <property type="match status" value="1"/>
</dbReference>
<keyword evidence="1" id="KW-0732">Signal</keyword>
<feature type="chain" id="PRO_5038827433" evidence="1">
    <location>
        <begin position="25"/>
        <end position="83"/>
    </location>
</feature>
<evidence type="ECO:0000313" key="2">
    <source>
        <dbReference type="EMBL" id="EUJ58987.1"/>
    </source>
</evidence>
<dbReference type="SUPFAM" id="SSF56281">
    <property type="entry name" value="Metallo-hydrolase/oxidoreductase"/>
    <property type="match status" value="1"/>
</dbReference>
<feature type="signal peptide" evidence="1">
    <location>
        <begin position="1"/>
        <end position="24"/>
    </location>
</feature>
<dbReference type="PROSITE" id="PS51257">
    <property type="entry name" value="PROKAR_LIPOPROTEIN"/>
    <property type="match status" value="1"/>
</dbReference>
<sequence length="83" mass="8966">MKKIWILIAALLVLSGCGSMSSFSGEAESKVSTEKLQGANFTFFDVGQGDSTLIEADDGTTILIDTGRSDDKRILTYLEEKNS</sequence>
<protein>
    <submittedName>
        <fullName evidence="2">Late competence protein</fullName>
    </submittedName>
</protein>
<dbReference type="Gene3D" id="3.60.15.10">
    <property type="entry name" value="Ribonuclease Z/Hydroxyacylglutathione hydrolase-like"/>
    <property type="match status" value="1"/>
</dbReference>
<evidence type="ECO:0000256" key="1">
    <source>
        <dbReference type="SAM" id="SignalP"/>
    </source>
</evidence>
<dbReference type="InterPro" id="IPR052159">
    <property type="entry name" value="Competence_DNA_uptake"/>
</dbReference>
<dbReference type="AlphaFoldDB" id="W7DPT6"/>
<evidence type="ECO:0000313" key="3">
    <source>
        <dbReference type="Proteomes" id="UP000019241"/>
    </source>
</evidence>
<dbReference type="PATRIC" id="fig|1265822.4.peg.1439"/>
<dbReference type="EMBL" id="AODM01000021">
    <property type="protein sequence ID" value="EUJ58987.1"/>
    <property type="molecule type" value="Genomic_DNA"/>
</dbReference>
<proteinExistence type="predicted"/>
<name>W7DPT6_9LIST</name>